<evidence type="ECO:0000313" key="3">
    <source>
        <dbReference type="Proteomes" id="UP000034954"/>
    </source>
</evidence>
<evidence type="ECO:0000313" key="2">
    <source>
        <dbReference type="EMBL" id="KKO20267.1"/>
    </source>
</evidence>
<name>A0A0M2UWQ6_9BACT</name>
<dbReference type="EMBL" id="LAQJ01000119">
    <property type="protein sequence ID" value="KKO20267.1"/>
    <property type="molecule type" value="Genomic_DNA"/>
</dbReference>
<sequence length="67" mass="7864">MGNNKYVGTFKFKKETGIPVIKMVVTQKKHNAAQSQPKKFNHKERKALHKDHKENITEKRSLYEVIL</sequence>
<dbReference type="AlphaFoldDB" id="A0A0M2UWQ6"/>
<feature type="region of interest" description="Disordered" evidence="1">
    <location>
        <begin position="30"/>
        <end position="54"/>
    </location>
</feature>
<feature type="compositionally biased region" description="Basic residues" evidence="1">
    <location>
        <begin position="39"/>
        <end position="50"/>
    </location>
</feature>
<dbReference type="Proteomes" id="UP000034954">
    <property type="component" value="Unassembled WGS sequence"/>
</dbReference>
<organism evidence="2 3">
    <name type="scientific">Candidatus Brocadia fulgida</name>
    <dbReference type="NCBI Taxonomy" id="380242"/>
    <lineage>
        <taxon>Bacteria</taxon>
        <taxon>Pseudomonadati</taxon>
        <taxon>Planctomycetota</taxon>
        <taxon>Candidatus Brocadiia</taxon>
        <taxon>Candidatus Brocadiales</taxon>
        <taxon>Candidatus Brocadiaceae</taxon>
        <taxon>Candidatus Brocadia</taxon>
    </lineage>
</organism>
<gene>
    <name evidence="2" type="ORF">BROFUL_01012</name>
</gene>
<keyword evidence="3" id="KW-1185">Reference proteome</keyword>
<protein>
    <submittedName>
        <fullName evidence="2">Uncharacterized protein</fullName>
    </submittedName>
</protein>
<comment type="caution">
    <text evidence="2">The sequence shown here is derived from an EMBL/GenBank/DDBJ whole genome shotgun (WGS) entry which is preliminary data.</text>
</comment>
<reference evidence="2 3" key="1">
    <citation type="journal article" date="2013" name="BMC Microbiol.">
        <title>Identification of the type II cytochrome c maturation pathway in anammox bacteria by comparative genomics.</title>
        <authorList>
            <person name="Ferousi C."/>
            <person name="Speth D.R."/>
            <person name="Reimann J."/>
            <person name="Op den Camp H.J."/>
            <person name="Allen J.W."/>
            <person name="Keltjens J.T."/>
            <person name="Jetten M.S."/>
        </authorList>
    </citation>
    <scope>NUCLEOTIDE SEQUENCE [LARGE SCALE GENOMIC DNA]</scope>
    <source>
        <strain evidence="2">RU1</strain>
    </source>
</reference>
<evidence type="ECO:0000256" key="1">
    <source>
        <dbReference type="SAM" id="MobiDB-lite"/>
    </source>
</evidence>
<accession>A0A0M2UWQ6</accession>
<proteinExistence type="predicted"/>